<organism evidence="8">
    <name type="scientific">freshwater metagenome</name>
    <dbReference type="NCBI Taxonomy" id="449393"/>
    <lineage>
        <taxon>unclassified sequences</taxon>
        <taxon>metagenomes</taxon>
        <taxon>ecological metagenomes</taxon>
    </lineage>
</organism>
<feature type="transmembrane region" description="Helical" evidence="6">
    <location>
        <begin position="108"/>
        <end position="128"/>
    </location>
</feature>
<dbReference type="PANTHER" id="PTHR39157:SF1">
    <property type="entry name" value="DOXX FAMILY PROTEIN"/>
    <property type="match status" value="1"/>
</dbReference>
<dbReference type="PROSITE" id="PS51296">
    <property type="entry name" value="RIESKE"/>
    <property type="match status" value="1"/>
</dbReference>
<dbReference type="CDD" id="cd03467">
    <property type="entry name" value="Rieske"/>
    <property type="match status" value="1"/>
</dbReference>
<dbReference type="EMBL" id="CAEZUS010000033">
    <property type="protein sequence ID" value="CAB4604673.1"/>
    <property type="molecule type" value="Genomic_DNA"/>
</dbReference>
<feature type="transmembrane region" description="Helical" evidence="6">
    <location>
        <begin position="134"/>
        <end position="150"/>
    </location>
</feature>
<evidence type="ECO:0000256" key="1">
    <source>
        <dbReference type="ARBA" id="ARBA00022714"/>
    </source>
</evidence>
<evidence type="ECO:0000256" key="2">
    <source>
        <dbReference type="ARBA" id="ARBA00022723"/>
    </source>
</evidence>
<feature type="transmembrane region" description="Helical" evidence="6">
    <location>
        <begin position="20"/>
        <end position="38"/>
    </location>
</feature>
<evidence type="ECO:0000256" key="5">
    <source>
        <dbReference type="ARBA" id="ARBA00023157"/>
    </source>
</evidence>
<evidence type="ECO:0000259" key="7">
    <source>
        <dbReference type="PROSITE" id="PS51296"/>
    </source>
</evidence>
<dbReference type="InterPro" id="IPR017941">
    <property type="entry name" value="Rieske_2Fe-2S"/>
</dbReference>
<keyword evidence="6" id="KW-1133">Transmembrane helix</keyword>
<accession>A0A6J6GXI9</accession>
<proteinExistence type="predicted"/>
<gene>
    <name evidence="8" type="ORF">UFOPK1852_00321</name>
</gene>
<dbReference type="PANTHER" id="PTHR39157">
    <property type="entry name" value="INTEGRAL MEMBRANE PROTEIN-RELATED"/>
    <property type="match status" value="1"/>
</dbReference>
<dbReference type="InterPro" id="IPR036922">
    <property type="entry name" value="Rieske_2Fe-2S_sf"/>
</dbReference>
<dbReference type="AlphaFoldDB" id="A0A6J6GXI9"/>
<keyword evidence="1" id="KW-0001">2Fe-2S</keyword>
<dbReference type="SUPFAM" id="SSF50022">
    <property type="entry name" value="ISP domain"/>
    <property type="match status" value="1"/>
</dbReference>
<dbReference type="Gene3D" id="2.102.10.10">
    <property type="entry name" value="Rieske [2Fe-2S] iron-sulphur domain"/>
    <property type="match status" value="1"/>
</dbReference>
<protein>
    <submittedName>
        <fullName evidence="8">Unannotated protein</fullName>
    </submittedName>
</protein>
<keyword evidence="2" id="KW-0479">Metal-binding</keyword>
<evidence type="ECO:0000313" key="8">
    <source>
        <dbReference type="EMBL" id="CAB4604673.1"/>
    </source>
</evidence>
<dbReference type="GO" id="GO:0016020">
    <property type="term" value="C:membrane"/>
    <property type="evidence" value="ECO:0007669"/>
    <property type="project" value="InterPro"/>
</dbReference>
<keyword evidence="5" id="KW-1015">Disulfide bond</keyword>
<dbReference type="GO" id="GO:0051537">
    <property type="term" value="F:2 iron, 2 sulfur cluster binding"/>
    <property type="evidence" value="ECO:0007669"/>
    <property type="project" value="UniProtKB-KW"/>
</dbReference>
<keyword evidence="6" id="KW-0472">Membrane</keyword>
<feature type="transmembrane region" description="Helical" evidence="6">
    <location>
        <begin position="79"/>
        <end position="101"/>
    </location>
</feature>
<evidence type="ECO:0000256" key="6">
    <source>
        <dbReference type="SAM" id="Phobius"/>
    </source>
</evidence>
<keyword evidence="6" id="KW-0812">Transmembrane</keyword>
<name>A0A6J6GXI9_9ZZZZ</name>
<evidence type="ECO:0000256" key="4">
    <source>
        <dbReference type="ARBA" id="ARBA00023014"/>
    </source>
</evidence>
<keyword evidence="3" id="KW-0408">Iron</keyword>
<keyword evidence="4" id="KW-0411">Iron-sulfur</keyword>
<dbReference type="PRINTS" id="PR00162">
    <property type="entry name" value="RIESKE"/>
</dbReference>
<dbReference type="InterPro" id="IPR005805">
    <property type="entry name" value="Rieske_Fe-S_prot_C"/>
</dbReference>
<dbReference type="Pfam" id="PF00355">
    <property type="entry name" value="Rieske"/>
    <property type="match status" value="1"/>
</dbReference>
<dbReference type="GO" id="GO:0046872">
    <property type="term" value="F:metal ion binding"/>
    <property type="evidence" value="ECO:0007669"/>
    <property type="project" value="UniProtKB-KW"/>
</dbReference>
<reference evidence="8" key="1">
    <citation type="submission" date="2020-05" db="EMBL/GenBank/DDBJ databases">
        <authorList>
            <person name="Chiriac C."/>
            <person name="Salcher M."/>
            <person name="Ghai R."/>
            <person name="Kavagutti S V."/>
        </authorList>
    </citation>
    <scope>NUCLEOTIDE SEQUENCE</scope>
</reference>
<sequence length="295" mass="31849">MAYRRSAQKSFVDSWRAQIWAIRILRGWLSFTWIFAGWDKATDPGFLTKGSTGFIGDQLFGYSTNSPVGWLFNGLAEQATAVGIFVIFSEFAIGLATLLWIAPTSAAFGGFMMSIVLWLASTFYVSPYFLGSDTAYAVLWLVYFLTLVGNRRTVDISLDRRGAIRVGILSAAAVASALVGKTFAKVSERSATTVSGSSQVIELAKIKVGETHQFALSNGMPAILFRTKTGVFAYSATCTHEGCTVSYKNSSKSLYCPCHGAEFDPFTNGGAISGPARDALPTVKVKIDGDWVVLA</sequence>
<feature type="domain" description="Rieske" evidence="7">
    <location>
        <begin position="198"/>
        <end position="294"/>
    </location>
</feature>
<evidence type="ECO:0000256" key="3">
    <source>
        <dbReference type="ARBA" id="ARBA00023004"/>
    </source>
</evidence>